<sequence length="252" mass="27281">MQTETTPQSLSSDNSLLGRGWTQVASFDELNEDEYEEEEELLVTLDLGTAVDAKSLQTESGYQIIGMDTSSPFLRLGNQIFKGDITPLIGDEIICGHVRNHEDIHAPSHPPVMSTNNRITFQPITLHAKNRAPAHAPSAEASTSDNAVAGPGPSTAAAAERGAVPAPPKRKGRHRRIIERPEDLNTFDLEAMGKHQTVELGPAVMEQLGIPPGTDGRGAILKKRDLERVLLGIPESNRGRKKKQPVPEPTGI</sequence>
<dbReference type="STRING" id="1295533.A0A1E3HCA2"/>
<reference evidence="3 4" key="1">
    <citation type="submission" date="2016-06" db="EMBL/GenBank/DDBJ databases">
        <title>Evolution of pathogenesis and genome organization in the Tremellales.</title>
        <authorList>
            <person name="Cuomo C."/>
            <person name="Litvintseva A."/>
            <person name="Heitman J."/>
            <person name="Chen Y."/>
            <person name="Sun S."/>
            <person name="Springer D."/>
            <person name="Dromer F."/>
            <person name="Young S."/>
            <person name="Zeng Q."/>
            <person name="Chapman S."/>
            <person name="Gujja S."/>
            <person name="Saif S."/>
            <person name="Birren B."/>
        </authorList>
    </citation>
    <scope>NUCLEOTIDE SEQUENCE [LARGE SCALE GENOMIC DNA]</scope>
    <source>
        <strain evidence="3 4">CBS 6039</strain>
    </source>
</reference>
<evidence type="ECO:0000313" key="3">
    <source>
        <dbReference type="EMBL" id="ODN73969.1"/>
    </source>
</evidence>
<dbReference type="EMBL" id="AWGJ01000012">
    <property type="protein sequence ID" value="ODN73969.1"/>
    <property type="molecule type" value="Genomic_DNA"/>
</dbReference>
<accession>A0A1E3HCA2</accession>
<dbReference type="Pfam" id="PF10419">
    <property type="entry name" value="TFIIIC_sub6"/>
    <property type="match status" value="1"/>
</dbReference>
<comment type="caution">
    <text evidence="3">The sequence shown here is derived from an EMBL/GenBank/DDBJ whole genome shotgun (WGS) entry which is preliminary data.</text>
</comment>
<dbReference type="PANTHER" id="PTHR21860">
    <property type="entry name" value="TRANSCRIPTION INITIATION FACTOR IIIC TFIIIC , POLYPEPTIDE 6-RELATED"/>
    <property type="match status" value="1"/>
</dbReference>
<feature type="region of interest" description="Disordered" evidence="1">
    <location>
        <begin position="130"/>
        <end position="175"/>
    </location>
</feature>
<name>A0A1E3HCA2_9TREE</name>
<dbReference type="FunFam" id="2.60.40.4370:FF:000005">
    <property type="entry name" value="Transcription factor tau subunit sfc7"/>
    <property type="match status" value="1"/>
</dbReference>
<dbReference type="Gene3D" id="2.60.40.4370">
    <property type="match status" value="1"/>
</dbReference>
<dbReference type="PANTHER" id="PTHR21860:SF2">
    <property type="entry name" value="GENERAL TRANSCRIPTION FACTOR 3C POLYPEPTIDE 6"/>
    <property type="match status" value="1"/>
</dbReference>
<dbReference type="InterPro" id="IPR019481">
    <property type="entry name" value="TFIIIC_triple_barrel"/>
</dbReference>
<dbReference type="GO" id="GO:0006383">
    <property type="term" value="P:transcription by RNA polymerase III"/>
    <property type="evidence" value="ECO:0007669"/>
    <property type="project" value="InterPro"/>
</dbReference>
<organism evidence="3 4">
    <name type="scientific">Cryptococcus amylolentus CBS 6039</name>
    <dbReference type="NCBI Taxonomy" id="1295533"/>
    <lineage>
        <taxon>Eukaryota</taxon>
        <taxon>Fungi</taxon>
        <taxon>Dikarya</taxon>
        <taxon>Basidiomycota</taxon>
        <taxon>Agaricomycotina</taxon>
        <taxon>Tremellomycetes</taxon>
        <taxon>Tremellales</taxon>
        <taxon>Cryptococcaceae</taxon>
        <taxon>Cryptococcus</taxon>
    </lineage>
</organism>
<evidence type="ECO:0000256" key="1">
    <source>
        <dbReference type="SAM" id="MobiDB-lite"/>
    </source>
</evidence>
<keyword evidence="4" id="KW-1185">Reference proteome</keyword>
<dbReference type="InterPro" id="IPR042771">
    <property type="entry name" value="GTF3C6-like"/>
</dbReference>
<dbReference type="OrthoDB" id="1877767at2759"/>
<evidence type="ECO:0000259" key="2">
    <source>
        <dbReference type="Pfam" id="PF10419"/>
    </source>
</evidence>
<evidence type="ECO:0000313" key="4">
    <source>
        <dbReference type="Proteomes" id="UP000094065"/>
    </source>
</evidence>
<protein>
    <recommendedName>
        <fullName evidence="2">Transcription factor TFIIIC triple barrel domain-containing protein</fullName>
    </recommendedName>
</protein>
<feature type="region of interest" description="Disordered" evidence="1">
    <location>
        <begin position="232"/>
        <end position="252"/>
    </location>
</feature>
<dbReference type="RefSeq" id="XP_018989831.1">
    <property type="nucleotide sequence ID" value="XM_019142188.1"/>
</dbReference>
<feature type="domain" description="Transcription factor TFIIIC triple barrel" evidence="2">
    <location>
        <begin position="36"/>
        <end position="126"/>
    </location>
</feature>
<gene>
    <name evidence="3" type="ORF">L202_07465</name>
</gene>
<dbReference type="AlphaFoldDB" id="A0A1E3HCA2"/>
<dbReference type="GO" id="GO:0000127">
    <property type="term" value="C:transcription factor TFIIIC complex"/>
    <property type="evidence" value="ECO:0007669"/>
    <property type="project" value="TreeGrafter"/>
</dbReference>
<dbReference type="GeneID" id="30158774"/>
<dbReference type="Proteomes" id="UP000094065">
    <property type="component" value="Unassembled WGS sequence"/>
</dbReference>
<proteinExistence type="predicted"/>